<proteinExistence type="predicted"/>
<feature type="signal peptide" evidence="1">
    <location>
        <begin position="1"/>
        <end position="16"/>
    </location>
</feature>
<accession>A0A1I8AP26</accession>
<dbReference type="AlphaFoldDB" id="A0A1I8AP26"/>
<keyword evidence="2" id="KW-1185">Reference proteome</keyword>
<dbReference type="WBParaSite" id="L893_g7710.t1">
    <property type="protein sequence ID" value="L893_g7710.t1"/>
    <property type="gene ID" value="L893_g7710"/>
</dbReference>
<name>A0A1I8AP26_9BILA</name>
<sequence length="79" mass="9087">MKVLLLVLCLLAVVSSFVVPLKEFSESKEPRLREKTHYSYLAWTQPKMPAILMRGKRQTAAPFWKELFNLLGKSGFIFG</sequence>
<feature type="chain" id="PRO_5009314902" evidence="1">
    <location>
        <begin position="17"/>
        <end position="79"/>
    </location>
</feature>
<reference evidence="3" key="1">
    <citation type="submission" date="2016-11" db="UniProtKB">
        <authorList>
            <consortium name="WormBaseParasite"/>
        </authorList>
    </citation>
    <scope>IDENTIFICATION</scope>
</reference>
<evidence type="ECO:0000313" key="3">
    <source>
        <dbReference type="WBParaSite" id="L893_g7710.t1"/>
    </source>
</evidence>
<dbReference type="Proteomes" id="UP000095287">
    <property type="component" value="Unplaced"/>
</dbReference>
<keyword evidence="1" id="KW-0732">Signal</keyword>
<evidence type="ECO:0000313" key="2">
    <source>
        <dbReference type="Proteomes" id="UP000095287"/>
    </source>
</evidence>
<evidence type="ECO:0000256" key="1">
    <source>
        <dbReference type="SAM" id="SignalP"/>
    </source>
</evidence>
<organism evidence="2 3">
    <name type="scientific">Steinernema glaseri</name>
    <dbReference type="NCBI Taxonomy" id="37863"/>
    <lineage>
        <taxon>Eukaryota</taxon>
        <taxon>Metazoa</taxon>
        <taxon>Ecdysozoa</taxon>
        <taxon>Nematoda</taxon>
        <taxon>Chromadorea</taxon>
        <taxon>Rhabditida</taxon>
        <taxon>Tylenchina</taxon>
        <taxon>Panagrolaimomorpha</taxon>
        <taxon>Strongyloidoidea</taxon>
        <taxon>Steinernematidae</taxon>
        <taxon>Steinernema</taxon>
    </lineage>
</organism>
<protein>
    <submittedName>
        <fullName evidence="3">Uncharacterized protein</fullName>
    </submittedName>
</protein>